<dbReference type="AlphaFoldDB" id="M2W6Y4"/>
<evidence type="ECO:0000313" key="3">
    <source>
        <dbReference type="Proteomes" id="UP000030680"/>
    </source>
</evidence>
<dbReference type="KEGG" id="gsl:Gasu_12430"/>
<organism evidence="2 3">
    <name type="scientific">Galdieria sulphuraria</name>
    <name type="common">Red alga</name>
    <dbReference type="NCBI Taxonomy" id="130081"/>
    <lineage>
        <taxon>Eukaryota</taxon>
        <taxon>Rhodophyta</taxon>
        <taxon>Bangiophyceae</taxon>
        <taxon>Galdieriales</taxon>
        <taxon>Galdieriaceae</taxon>
        <taxon>Galdieria</taxon>
    </lineage>
</organism>
<protein>
    <submittedName>
        <fullName evidence="2">Uncharacterized protein</fullName>
    </submittedName>
</protein>
<name>M2W6Y4_GALSU</name>
<accession>M2W6Y4</accession>
<reference evidence="3" key="1">
    <citation type="journal article" date="2013" name="Science">
        <title>Gene transfer from bacteria and archaea facilitated evolution of an extremophilic eukaryote.</title>
        <authorList>
            <person name="Schonknecht G."/>
            <person name="Chen W.H."/>
            <person name="Ternes C.M."/>
            <person name="Barbier G.G."/>
            <person name="Shrestha R.P."/>
            <person name="Stanke M."/>
            <person name="Brautigam A."/>
            <person name="Baker B.J."/>
            <person name="Banfield J.F."/>
            <person name="Garavito R.M."/>
            <person name="Carr K."/>
            <person name="Wilkerson C."/>
            <person name="Rensing S.A."/>
            <person name="Gagneul D."/>
            <person name="Dickenson N.E."/>
            <person name="Oesterhelt C."/>
            <person name="Lercher M.J."/>
            <person name="Weber A.P."/>
        </authorList>
    </citation>
    <scope>NUCLEOTIDE SEQUENCE [LARGE SCALE GENOMIC DNA]</scope>
    <source>
        <strain evidence="3">074W</strain>
    </source>
</reference>
<sequence>METLVAWSFYCPTVLSSQVKISSQRFPRKCPSCSYGGCILRRRVTWKVTKNSSHSGISLGETRSCVICESDIYCKTEIGRPKPSVTGKPGKLDFSKGGSEAGQAQRERGGVAVKVKPKRKTKKEKKGRVGTQLARFVA</sequence>
<feature type="region of interest" description="Disordered" evidence="1">
    <location>
        <begin position="82"/>
        <end position="131"/>
    </location>
</feature>
<evidence type="ECO:0000313" key="2">
    <source>
        <dbReference type="EMBL" id="EME31571.1"/>
    </source>
</evidence>
<proteinExistence type="predicted"/>
<dbReference type="GeneID" id="17090207"/>
<dbReference type="Gramene" id="EME31571">
    <property type="protein sequence ID" value="EME31571"/>
    <property type="gene ID" value="Gasu_12430"/>
</dbReference>
<gene>
    <name evidence="2" type="ORF">Gasu_12430</name>
</gene>
<feature type="compositionally biased region" description="Basic residues" evidence="1">
    <location>
        <begin position="115"/>
        <end position="128"/>
    </location>
</feature>
<evidence type="ECO:0000256" key="1">
    <source>
        <dbReference type="SAM" id="MobiDB-lite"/>
    </source>
</evidence>
<dbReference type="Proteomes" id="UP000030680">
    <property type="component" value="Unassembled WGS sequence"/>
</dbReference>
<dbReference type="EMBL" id="KB454491">
    <property type="protein sequence ID" value="EME31571.1"/>
    <property type="molecule type" value="Genomic_DNA"/>
</dbReference>
<dbReference type="RefSeq" id="XP_005708091.1">
    <property type="nucleotide sequence ID" value="XM_005708034.1"/>
</dbReference>
<keyword evidence="3" id="KW-1185">Reference proteome</keyword>